<dbReference type="GO" id="GO:0031201">
    <property type="term" value="C:SNARE complex"/>
    <property type="evidence" value="ECO:0007669"/>
    <property type="project" value="TreeGrafter"/>
</dbReference>
<dbReference type="PANTHER" id="PTHR19957">
    <property type="entry name" value="SYNTAXIN"/>
    <property type="match status" value="1"/>
</dbReference>
<feature type="transmembrane region" description="Helical" evidence="3">
    <location>
        <begin position="252"/>
        <end position="272"/>
    </location>
</feature>
<dbReference type="InParanoid" id="A0A165J5B5"/>
<keyword evidence="3" id="KW-0812">Transmembrane</keyword>
<dbReference type="FunFam" id="1.20.5.110:FF:000059">
    <property type="entry name" value="Related to syntaxin 12"/>
    <property type="match status" value="1"/>
</dbReference>
<dbReference type="InterPro" id="IPR010989">
    <property type="entry name" value="SNARE"/>
</dbReference>
<dbReference type="PROSITE" id="PS00914">
    <property type="entry name" value="SYNTAXIN"/>
    <property type="match status" value="1"/>
</dbReference>
<dbReference type="Proteomes" id="UP000076632">
    <property type="component" value="Unassembled WGS sequence"/>
</dbReference>
<feature type="domain" description="T-SNARE coiled-coil homology" evidence="4">
    <location>
        <begin position="179"/>
        <end position="241"/>
    </location>
</feature>
<keyword evidence="3" id="KW-1133">Transmembrane helix</keyword>
<dbReference type="GO" id="GO:0005484">
    <property type="term" value="F:SNAP receptor activity"/>
    <property type="evidence" value="ECO:0007669"/>
    <property type="project" value="InterPro"/>
</dbReference>
<evidence type="ECO:0000259" key="4">
    <source>
        <dbReference type="PROSITE" id="PS50192"/>
    </source>
</evidence>
<sequence length="273" mass="31099">MSFDRLPTLESQPTTFRRQDDPQYSDDPDFQHLTESLFDKLLGLTSNIGRLSNQIGLIGTKRDTERVRERVHDLLEETREGFKEVGDGIKHVQAWEDVNPSQRYTQDKLSTEFKASLTEFQAIQKRALEKQRASASAARTALEEQSTSPTQQQSSFGQLQQQEQEPLRLANQTEVDFQDSLIIERESEIRNIEQSVGELNELFRDVAHIVSEQGEQLDIISENVEGVRENTHGADRELRSASRYQRNARNKACCLLLILAVVLTIVLLAVFLG</sequence>
<dbReference type="FunFam" id="1.20.58.70:FF:000018">
    <property type="entry name" value="SNARE domain protein"/>
    <property type="match status" value="1"/>
</dbReference>
<dbReference type="AlphaFoldDB" id="A0A165J5B5"/>
<keyword evidence="6" id="KW-1185">Reference proteome</keyword>
<feature type="region of interest" description="Disordered" evidence="2">
    <location>
        <begin position="134"/>
        <end position="165"/>
    </location>
</feature>
<dbReference type="InterPro" id="IPR000727">
    <property type="entry name" value="T_SNARE_dom"/>
</dbReference>
<evidence type="ECO:0000313" key="5">
    <source>
        <dbReference type="EMBL" id="KZF25749.1"/>
    </source>
</evidence>
<keyword evidence="3" id="KW-0472">Membrane</keyword>
<dbReference type="Gene3D" id="1.20.58.70">
    <property type="match status" value="1"/>
</dbReference>
<dbReference type="SUPFAM" id="SSF47661">
    <property type="entry name" value="t-snare proteins"/>
    <property type="match status" value="1"/>
</dbReference>
<dbReference type="GeneID" id="28900987"/>
<dbReference type="Pfam" id="PF14523">
    <property type="entry name" value="Syntaxin_2"/>
    <property type="match status" value="1"/>
</dbReference>
<dbReference type="GO" id="GO:0006886">
    <property type="term" value="P:intracellular protein transport"/>
    <property type="evidence" value="ECO:0007669"/>
    <property type="project" value="InterPro"/>
</dbReference>
<feature type="compositionally biased region" description="Low complexity" evidence="2">
    <location>
        <begin position="145"/>
        <end position="164"/>
    </location>
</feature>
<accession>A0A165J5B5</accession>
<proteinExistence type="inferred from homology"/>
<dbReference type="OrthoDB" id="364348at2759"/>
<dbReference type="CDD" id="cd15840">
    <property type="entry name" value="SNARE_Qa"/>
    <property type="match status" value="1"/>
</dbReference>
<evidence type="ECO:0000256" key="2">
    <source>
        <dbReference type="SAM" id="MobiDB-lite"/>
    </source>
</evidence>
<dbReference type="InterPro" id="IPR006011">
    <property type="entry name" value="Syntaxin_N"/>
</dbReference>
<dbReference type="InterPro" id="IPR006012">
    <property type="entry name" value="Syntaxin/epimorphin_CS"/>
</dbReference>
<dbReference type="InterPro" id="IPR045242">
    <property type="entry name" value="Syntaxin"/>
</dbReference>
<gene>
    <name evidence="5" type="ORF">L228DRAFT_280967</name>
</gene>
<protein>
    <submittedName>
        <fullName evidence="5">t-SNARE</fullName>
    </submittedName>
</protein>
<feature type="region of interest" description="Disordered" evidence="2">
    <location>
        <begin position="1"/>
        <end position="28"/>
    </location>
</feature>
<dbReference type="STRING" id="1328760.A0A165J5B5"/>
<dbReference type="Gene3D" id="1.20.5.110">
    <property type="match status" value="1"/>
</dbReference>
<dbReference type="FunCoup" id="A0A165J5B5">
    <property type="interactions" value="611"/>
</dbReference>
<dbReference type="GO" id="GO:0000149">
    <property type="term" value="F:SNARE binding"/>
    <property type="evidence" value="ECO:0007669"/>
    <property type="project" value="TreeGrafter"/>
</dbReference>
<dbReference type="SMART" id="SM00397">
    <property type="entry name" value="t_SNARE"/>
    <property type="match status" value="1"/>
</dbReference>
<dbReference type="OMA" id="LMTYTKQ"/>
<dbReference type="GO" id="GO:0048278">
    <property type="term" value="P:vesicle docking"/>
    <property type="evidence" value="ECO:0007669"/>
    <property type="project" value="TreeGrafter"/>
</dbReference>
<evidence type="ECO:0000313" key="6">
    <source>
        <dbReference type="Proteomes" id="UP000076632"/>
    </source>
</evidence>
<evidence type="ECO:0000256" key="1">
    <source>
        <dbReference type="ARBA" id="ARBA00009063"/>
    </source>
</evidence>
<dbReference type="Pfam" id="PF05739">
    <property type="entry name" value="SNARE"/>
    <property type="match status" value="1"/>
</dbReference>
<organism evidence="5 6">
    <name type="scientific">Xylona heveae (strain CBS 132557 / TC161)</name>
    <dbReference type="NCBI Taxonomy" id="1328760"/>
    <lineage>
        <taxon>Eukaryota</taxon>
        <taxon>Fungi</taxon>
        <taxon>Dikarya</taxon>
        <taxon>Ascomycota</taxon>
        <taxon>Pezizomycotina</taxon>
        <taxon>Xylonomycetes</taxon>
        <taxon>Xylonales</taxon>
        <taxon>Xylonaceae</taxon>
        <taxon>Xylona</taxon>
    </lineage>
</organism>
<dbReference type="PANTHER" id="PTHR19957:SF38">
    <property type="entry name" value="LD27581P"/>
    <property type="match status" value="1"/>
</dbReference>
<dbReference type="GO" id="GO:0006896">
    <property type="term" value="P:Golgi to vacuole transport"/>
    <property type="evidence" value="ECO:0007669"/>
    <property type="project" value="TreeGrafter"/>
</dbReference>
<dbReference type="GO" id="GO:0006906">
    <property type="term" value="P:vesicle fusion"/>
    <property type="evidence" value="ECO:0007669"/>
    <property type="project" value="TreeGrafter"/>
</dbReference>
<dbReference type="GO" id="GO:0012505">
    <property type="term" value="C:endomembrane system"/>
    <property type="evidence" value="ECO:0007669"/>
    <property type="project" value="TreeGrafter"/>
</dbReference>
<comment type="similarity">
    <text evidence="1">Belongs to the syntaxin family.</text>
</comment>
<reference evidence="5 6" key="1">
    <citation type="journal article" date="2016" name="Fungal Biol.">
        <title>The genome of Xylona heveae provides a window into fungal endophytism.</title>
        <authorList>
            <person name="Gazis R."/>
            <person name="Kuo A."/>
            <person name="Riley R."/>
            <person name="LaButti K."/>
            <person name="Lipzen A."/>
            <person name="Lin J."/>
            <person name="Amirebrahimi M."/>
            <person name="Hesse C.N."/>
            <person name="Spatafora J.W."/>
            <person name="Henrissat B."/>
            <person name="Hainaut M."/>
            <person name="Grigoriev I.V."/>
            <person name="Hibbett D.S."/>
        </authorList>
    </citation>
    <scope>NUCLEOTIDE SEQUENCE [LARGE SCALE GENOMIC DNA]</scope>
    <source>
        <strain evidence="5 6">TC161</strain>
    </source>
</reference>
<name>A0A165J5B5_XYLHT</name>
<evidence type="ECO:0000256" key="3">
    <source>
        <dbReference type="SAM" id="Phobius"/>
    </source>
</evidence>
<dbReference type="EMBL" id="KV407455">
    <property type="protein sequence ID" value="KZF25749.1"/>
    <property type="molecule type" value="Genomic_DNA"/>
</dbReference>
<dbReference type="PROSITE" id="PS50192">
    <property type="entry name" value="T_SNARE"/>
    <property type="match status" value="1"/>
</dbReference>
<dbReference type="RefSeq" id="XP_018191304.1">
    <property type="nucleotide sequence ID" value="XM_018335850.1"/>
</dbReference>